<feature type="compositionally biased region" description="Polar residues" evidence="1">
    <location>
        <begin position="419"/>
        <end position="434"/>
    </location>
</feature>
<evidence type="ECO:0000313" key="3">
    <source>
        <dbReference type="EMBL" id="GAX21280.1"/>
    </source>
</evidence>
<accession>A0A1Z5K4V6</accession>
<feature type="domain" description="DUF6824" evidence="2">
    <location>
        <begin position="106"/>
        <end position="191"/>
    </location>
</feature>
<feature type="compositionally biased region" description="Basic and acidic residues" evidence="1">
    <location>
        <begin position="177"/>
        <end position="212"/>
    </location>
</feature>
<dbReference type="Proteomes" id="UP000198406">
    <property type="component" value="Unassembled WGS sequence"/>
</dbReference>
<feature type="region of interest" description="Disordered" evidence="1">
    <location>
        <begin position="1"/>
        <end position="92"/>
    </location>
</feature>
<evidence type="ECO:0000256" key="1">
    <source>
        <dbReference type="SAM" id="MobiDB-lite"/>
    </source>
</evidence>
<feature type="compositionally biased region" description="Polar residues" evidence="1">
    <location>
        <begin position="273"/>
        <end position="291"/>
    </location>
</feature>
<dbReference type="OrthoDB" id="47840at2759"/>
<gene>
    <name evidence="3" type="ORF">FisN_1Lh110</name>
</gene>
<dbReference type="AlphaFoldDB" id="A0A1Z5K4V6"/>
<comment type="caution">
    <text evidence="3">The sequence shown here is derived from an EMBL/GenBank/DDBJ whole genome shotgun (WGS) entry which is preliminary data.</text>
</comment>
<organism evidence="3 4">
    <name type="scientific">Fistulifera solaris</name>
    <name type="common">Oleaginous diatom</name>
    <dbReference type="NCBI Taxonomy" id="1519565"/>
    <lineage>
        <taxon>Eukaryota</taxon>
        <taxon>Sar</taxon>
        <taxon>Stramenopiles</taxon>
        <taxon>Ochrophyta</taxon>
        <taxon>Bacillariophyta</taxon>
        <taxon>Bacillariophyceae</taxon>
        <taxon>Bacillariophycidae</taxon>
        <taxon>Naviculales</taxon>
        <taxon>Naviculaceae</taxon>
        <taxon>Fistulifera</taxon>
    </lineage>
</organism>
<feature type="region of interest" description="Disordered" evidence="1">
    <location>
        <begin position="270"/>
        <end position="302"/>
    </location>
</feature>
<proteinExistence type="predicted"/>
<feature type="compositionally biased region" description="Low complexity" evidence="1">
    <location>
        <begin position="398"/>
        <end position="414"/>
    </location>
</feature>
<dbReference type="InterPro" id="IPR049227">
    <property type="entry name" value="DUF6824"/>
</dbReference>
<feature type="region of interest" description="Disordered" evidence="1">
    <location>
        <begin position="392"/>
        <end position="534"/>
    </location>
</feature>
<dbReference type="EMBL" id="BDSP01000162">
    <property type="protein sequence ID" value="GAX21280.1"/>
    <property type="molecule type" value="Genomic_DNA"/>
</dbReference>
<evidence type="ECO:0000313" key="4">
    <source>
        <dbReference type="Proteomes" id="UP000198406"/>
    </source>
</evidence>
<sequence length="714" mass="78316">MSDTNQDDSIIQDDALTTAEDEQAITPDVTSNDDIKGEPLEGGEAESVDESKGESTDDNMEETNEGGPPVANDGVDEEARLQEEKERKERWKDYPLKDVDEVHDHDVLYGRGGGTNHHVGNKRYRKMVEDRKIDYVNSKRLDKPLVALDIIRIWRNQDPPGRFLKFDEKTKKWNDVGDKKAREKTSQALREKAPLIRQHLEHERRAAERGDSTDEDEAQEKSTQFAEGTKSHDGAKKGGTSKAVLARDHSLGREYLKPNEQIALEGFSWQDPFRSTSTGDVSQERITSTGSFGPPPPGAYPPGYRYPSYGSVGPPPPPPPAAYQHMASGGRYESWGSIPGFSWDREHSLGQNPLPHVSLGHPIPYTTFREASRGYSGPWAYPGHWGPPPPNGYPPYPYHSGGPPQSPQGGYPAPARDYSGSSLVQYPSPTQTHNKGAPNSRGSTPGSGPPSPRYEVDPVVASTWSARNPADEEIARSWSNSSGDGVGGPPTLPGLSTDNQRRAGAPRPDLVKRATSNQNETLETKPGLQGPSVKRCALNRDSSAAANRLKEQYIPGFTKRTDPEQFEQEMHLLSSNFEQSTLGPETTVKPKPISTTARISTLDEIAMDLMTRPEPLLKSGRSTTIEALALDVFDDDFLMKSDVQLESALDLGELSSKFGGVERPTTLTYSDRLSTNEVFDLMDAPIVDDDAALVSGKRKDSSFDPATMNSDLVV</sequence>
<dbReference type="Pfam" id="PF20710">
    <property type="entry name" value="DUF6824"/>
    <property type="match status" value="1"/>
</dbReference>
<feature type="compositionally biased region" description="Basic and acidic residues" evidence="1">
    <location>
        <begin position="77"/>
        <end position="92"/>
    </location>
</feature>
<reference evidence="3 4" key="1">
    <citation type="journal article" date="2015" name="Plant Cell">
        <title>Oil accumulation by the oleaginous diatom Fistulifera solaris as revealed by the genome and transcriptome.</title>
        <authorList>
            <person name="Tanaka T."/>
            <person name="Maeda Y."/>
            <person name="Veluchamy A."/>
            <person name="Tanaka M."/>
            <person name="Abida H."/>
            <person name="Marechal E."/>
            <person name="Bowler C."/>
            <person name="Muto M."/>
            <person name="Sunaga Y."/>
            <person name="Tanaka M."/>
            <person name="Yoshino T."/>
            <person name="Taniguchi T."/>
            <person name="Fukuda Y."/>
            <person name="Nemoto M."/>
            <person name="Matsumoto M."/>
            <person name="Wong P.S."/>
            <person name="Aburatani S."/>
            <person name="Fujibuchi W."/>
        </authorList>
    </citation>
    <scope>NUCLEOTIDE SEQUENCE [LARGE SCALE GENOMIC DNA]</scope>
    <source>
        <strain evidence="3 4">JPCC DA0580</strain>
    </source>
</reference>
<dbReference type="InParanoid" id="A0A1Z5K4V6"/>
<name>A0A1Z5K4V6_FISSO</name>
<keyword evidence="4" id="KW-1185">Reference proteome</keyword>
<evidence type="ECO:0000259" key="2">
    <source>
        <dbReference type="Pfam" id="PF20710"/>
    </source>
</evidence>
<feature type="region of interest" description="Disordered" evidence="1">
    <location>
        <begin position="177"/>
        <end position="243"/>
    </location>
</feature>
<protein>
    <recommendedName>
        <fullName evidence="2">DUF6824 domain-containing protein</fullName>
    </recommendedName>
</protein>